<sequence length="347" mass="40556">MSTNFPSAVQRYCKAKKHSKGTSDEYKATVRKWINWGQEIPLEQLSRSSIRDFLDWIYDDAVKQGGENPERTSNKARDHVRAIAAWAWENDIIESLPRFPKPRPQRDVAGRQYLSKAELNALYFATYQMRRPRAWKQPHPFGQYWRSAIVLFFNYGLDTGTIWKTKTTHEPLLWRHVFWSHESPDRQSKLRSRYGWLFYRRVKTNKSFYRPINRAVHAHLRRLQPPMFVPEEPIFVGGTARPNAVFKRLIALAGIRDKVDIETGVAKDWLLKDLRKTCATYYDEHMPESSIEILGHSVSGVTYRHYAHRDPLAFKAIMTIPQPSAFMALLRGIEGECPCCRRKFAGE</sequence>
<evidence type="ECO:0000256" key="1">
    <source>
        <dbReference type="ARBA" id="ARBA00022908"/>
    </source>
</evidence>
<dbReference type="GO" id="GO:0015074">
    <property type="term" value="P:DNA integration"/>
    <property type="evidence" value="ECO:0007669"/>
    <property type="project" value="UniProtKB-KW"/>
</dbReference>
<protein>
    <recommendedName>
        <fullName evidence="5">Core-binding (CB) domain-containing protein</fullName>
    </recommendedName>
</protein>
<dbReference type="OrthoDB" id="238347at2"/>
<dbReference type="EMBL" id="SJPT01000012">
    <property type="protein sequence ID" value="TWU17453.1"/>
    <property type="molecule type" value="Genomic_DNA"/>
</dbReference>
<dbReference type="Gene3D" id="1.10.443.10">
    <property type="entry name" value="Intergrase catalytic core"/>
    <property type="match status" value="1"/>
</dbReference>
<dbReference type="GO" id="GO:0003677">
    <property type="term" value="F:DNA binding"/>
    <property type="evidence" value="ECO:0007669"/>
    <property type="project" value="UniProtKB-UniRule"/>
</dbReference>
<keyword evidence="7" id="KW-1185">Reference proteome</keyword>
<keyword evidence="2 4" id="KW-0238">DNA-binding</keyword>
<evidence type="ECO:0000256" key="4">
    <source>
        <dbReference type="PROSITE-ProRule" id="PRU01248"/>
    </source>
</evidence>
<dbReference type="SUPFAM" id="SSF56349">
    <property type="entry name" value="DNA breaking-rejoining enzymes"/>
    <property type="match status" value="1"/>
</dbReference>
<evidence type="ECO:0000313" key="7">
    <source>
        <dbReference type="Proteomes" id="UP000316304"/>
    </source>
</evidence>
<reference evidence="6 7" key="1">
    <citation type="submission" date="2019-02" db="EMBL/GenBank/DDBJ databases">
        <title>Deep-cultivation of Planctomycetes and their phenomic and genomic characterization uncovers novel biology.</title>
        <authorList>
            <person name="Wiegand S."/>
            <person name="Jogler M."/>
            <person name="Boedeker C."/>
            <person name="Pinto D."/>
            <person name="Vollmers J."/>
            <person name="Rivas-Marin E."/>
            <person name="Kohn T."/>
            <person name="Peeters S.H."/>
            <person name="Heuer A."/>
            <person name="Rast P."/>
            <person name="Oberbeckmann S."/>
            <person name="Bunk B."/>
            <person name="Jeske O."/>
            <person name="Meyerdierks A."/>
            <person name="Storesund J.E."/>
            <person name="Kallscheuer N."/>
            <person name="Luecker S."/>
            <person name="Lage O.M."/>
            <person name="Pohl T."/>
            <person name="Merkel B.J."/>
            <person name="Hornburger P."/>
            <person name="Mueller R.-W."/>
            <person name="Bruemmer F."/>
            <person name="Labrenz M."/>
            <person name="Spormann A.M."/>
            <person name="Op Den Camp H."/>
            <person name="Overmann J."/>
            <person name="Amann R."/>
            <person name="Jetten M.S.M."/>
            <person name="Mascher T."/>
            <person name="Medema M.H."/>
            <person name="Devos D.P."/>
            <person name="Kaster A.-K."/>
            <person name="Ovreas L."/>
            <person name="Rohde M."/>
            <person name="Galperin M.Y."/>
            <person name="Jogler C."/>
        </authorList>
    </citation>
    <scope>NUCLEOTIDE SEQUENCE [LARGE SCALE GENOMIC DNA]</scope>
    <source>
        <strain evidence="6 7">Pla52o</strain>
    </source>
</reference>
<dbReference type="InterPro" id="IPR013762">
    <property type="entry name" value="Integrase-like_cat_sf"/>
</dbReference>
<dbReference type="Proteomes" id="UP000316304">
    <property type="component" value="Unassembled WGS sequence"/>
</dbReference>
<dbReference type="InterPro" id="IPR010998">
    <property type="entry name" value="Integrase_recombinase_N"/>
</dbReference>
<proteinExistence type="predicted"/>
<comment type="caution">
    <text evidence="6">The sequence shown here is derived from an EMBL/GenBank/DDBJ whole genome shotgun (WGS) entry which is preliminary data.</text>
</comment>
<dbReference type="InterPro" id="IPR044068">
    <property type="entry name" value="CB"/>
</dbReference>
<gene>
    <name evidence="6" type="ORF">Pla52o_52570</name>
</gene>
<dbReference type="InterPro" id="IPR011010">
    <property type="entry name" value="DNA_brk_join_enz"/>
</dbReference>
<dbReference type="GO" id="GO:0006310">
    <property type="term" value="P:DNA recombination"/>
    <property type="evidence" value="ECO:0007669"/>
    <property type="project" value="UniProtKB-KW"/>
</dbReference>
<evidence type="ECO:0000259" key="5">
    <source>
        <dbReference type="PROSITE" id="PS51900"/>
    </source>
</evidence>
<dbReference type="InterPro" id="IPR004107">
    <property type="entry name" value="Integrase_SAM-like_N"/>
</dbReference>
<accession>A0A5C6BYT9</accession>
<feature type="domain" description="Core-binding (CB)" evidence="5">
    <location>
        <begin position="3"/>
        <end position="88"/>
    </location>
</feature>
<dbReference type="Pfam" id="PF02899">
    <property type="entry name" value="Phage_int_SAM_1"/>
    <property type="match status" value="1"/>
</dbReference>
<keyword evidence="1" id="KW-0229">DNA integration</keyword>
<evidence type="ECO:0000313" key="6">
    <source>
        <dbReference type="EMBL" id="TWU17453.1"/>
    </source>
</evidence>
<dbReference type="Gene3D" id="1.10.150.130">
    <property type="match status" value="1"/>
</dbReference>
<name>A0A5C6BYT9_9BACT</name>
<dbReference type="RefSeq" id="WP_146597177.1">
    <property type="nucleotide sequence ID" value="NZ_SJPT01000012.1"/>
</dbReference>
<evidence type="ECO:0000256" key="2">
    <source>
        <dbReference type="ARBA" id="ARBA00023125"/>
    </source>
</evidence>
<evidence type="ECO:0000256" key="3">
    <source>
        <dbReference type="ARBA" id="ARBA00023172"/>
    </source>
</evidence>
<dbReference type="AlphaFoldDB" id="A0A5C6BYT9"/>
<dbReference type="PROSITE" id="PS51900">
    <property type="entry name" value="CB"/>
    <property type="match status" value="1"/>
</dbReference>
<keyword evidence="3" id="KW-0233">DNA recombination</keyword>
<organism evidence="6 7">
    <name type="scientific">Novipirellula galeiformis</name>
    <dbReference type="NCBI Taxonomy" id="2528004"/>
    <lineage>
        <taxon>Bacteria</taxon>
        <taxon>Pseudomonadati</taxon>
        <taxon>Planctomycetota</taxon>
        <taxon>Planctomycetia</taxon>
        <taxon>Pirellulales</taxon>
        <taxon>Pirellulaceae</taxon>
        <taxon>Novipirellula</taxon>
    </lineage>
</organism>